<evidence type="ECO:0000256" key="1">
    <source>
        <dbReference type="ARBA" id="ARBA00022679"/>
    </source>
</evidence>
<dbReference type="GO" id="GO:0004674">
    <property type="term" value="F:protein serine/threonine kinase activity"/>
    <property type="evidence" value="ECO:0007669"/>
    <property type="project" value="TreeGrafter"/>
</dbReference>
<evidence type="ECO:0000256" key="7">
    <source>
        <dbReference type="SAM" id="MobiDB-lite"/>
    </source>
</evidence>
<dbReference type="RefSeq" id="XP_023388727.1">
    <property type="nucleotide sequence ID" value="XM_023532959.1"/>
</dbReference>
<evidence type="ECO:0000313" key="10">
    <source>
        <dbReference type="RefSeq" id="XP_023388727.1"/>
    </source>
</evidence>
<feature type="region of interest" description="Disordered" evidence="7">
    <location>
        <begin position="367"/>
        <end position="388"/>
    </location>
</feature>
<dbReference type="GO" id="GO:0005524">
    <property type="term" value="F:ATP binding"/>
    <property type="evidence" value="ECO:0007669"/>
    <property type="project" value="UniProtKB-UniRule"/>
</dbReference>
<dbReference type="SUPFAM" id="SSF56112">
    <property type="entry name" value="Protein kinase-like (PK-like)"/>
    <property type="match status" value="2"/>
</dbReference>
<dbReference type="Pfam" id="PF00069">
    <property type="entry name" value="Pkinase"/>
    <property type="match status" value="2"/>
</dbReference>
<feature type="binding site" evidence="6">
    <location>
        <position position="73"/>
    </location>
    <ligand>
        <name>ATP</name>
        <dbReference type="ChEBI" id="CHEBI:30616"/>
    </ligand>
</feature>
<dbReference type="AlphaFoldDB" id="A0A6P6CMM6"/>
<evidence type="ECO:0000256" key="4">
    <source>
        <dbReference type="ARBA" id="ARBA00022840"/>
    </source>
</evidence>
<dbReference type="PROSITE" id="PS50011">
    <property type="entry name" value="PROTEIN_KINASE_DOM"/>
    <property type="match status" value="1"/>
</dbReference>
<feature type="compositionally biased region" description="Pro residues" evidence="7">
    <location>
        <begin position="17"/>
        <end position="26"/>
    </location>
</feature>
<evidence type="ECO:0000259" key="8">
    <source>
        <dbReference type="PROSITE" id="PS50011"/>
    </source>
</evidence>
<proteinExistence type="predicted"/>
<accession>A0A6P6CMM6</accession>
<dbReference type="CTD" id="10783"/>
<feature type="region of interest" description="Disordered" evidence="7">
    <location>
        <begin position="1"/>
        <end position="32"/>
    </location>
</feature>
<evidence type="ECO:0000256" key="2">
    <source>
        <dbReference type="ARBA" id="ARBA00022741"/>
    </source>
</evidence>
<gene>
    <name evidence="10" type="primary">NEK6</name>
</gene>
<dbReference type="PANTHER" id="PTHR43289:SF13">
    <property type="entry name" value="MITOGEN-ACTIVATED PROTEIN KINASE KINASE KINASE 20-RELATED"/>
    <property type="match status" value="1"/>
</dbReference>
<evidence type="ECO:0000256" key="6">
    <source>
        <dbReference type="PROSITE-ProRule" id="PRU10141"/>
    </source>
</evidence>
<dbReference type="Proteomes" id="UP000515202">
    <property type="component" value="Unplaced"/>
</dbReference>
<reference evidence="10" key="1">
    <citation type="submission" date="2025-08" db="UniProtKB">
        <authorList>
            <consortium name="RefSeq"/>
        </authorList>
    </citation>
    <scope>IDENTIFICATION</scope>
    <source>
        <tissue evidence="10">Kidney</tissue>
    </source>
</reference>
<dbReference type="OrthoDB" id="248923at2759"/>
<evidence type="ECO:0000256" key="3">
    <source>
        <dbReference type="ARBA" id="ARBA00022777"/>
    </source>
</evidence>
<keyword evidence="2 6" id="KW-0547">Nucleotide-binding</keyword>
<protein>
    <recommendedName>
        <fullName evidence="5">NEK6-subfamily protein kinase</fullName>
        <ecNumber evidence="5">2.7.11.34</ecNumber>
    </recommendedName>
</protein>
<dbReference type="GO" id="GO:0005829">
    <property type="term" value="C:cytosol"/>
    <property type="evidence" value="ECO:0007669"/>
    <property type="project" value="TreeGrafter"/>
</dbReference>
<keyword evidence="9" id="KW-1185">Reference proteome</keyword>
<sequence length="523" mass="58812">MAGQHSHMPHGGSPNPCHTPGPAHPPDPQRHPNALSFRCSLADFQIEKKIGRGQFSEVYKATCLLDRKTVALKKVQIFEMMDAKARQDCVKEIGLLKQLNHPNIIKYLDSFIEDNELNIVLELADAGDLSQMIKYFKKQKRLIPERTVWKYFVQLCSAVEHMHSRRVMHRGAYTPAPWAVRPEPAEGQALWGPRCRLPFRSSWLLGTSLRKVDQFVVPRQVGVEHLPGLSGARGWARVRRWRLRTPFLMPEDLGLNPRPAAFLSLSVSICKMGVPPHGTVRGTNELTHVTRLVSVNSGGPPFAVEGFIWTLLRFKQSPERTLGHLLPRAWLLHPNALASQQKHQSPVAQPPVPRGCLCPARVGTSSLAQPSHLEEEETGGEGEGLPRVPVRPCPPLPHAHMSCPCTEPKHPPPCCVSVGTPYYMSPERIHENGYNFKSDIWSLGCLLYEMAALQSPFYGDKMNLFSLCQKIEQCDYPPLPGEHYSEKLRELVSMCIYPDPNQRPDIGYVHQVAKQMHVWTSST</sequence>
<dbReference type="InterPro" id="IPR000719">
    <property type="entry name" value="Prot_kinase_dom"/>
</dbReference>
<dbReference type="GO" id="GO:0007059">
    <property type="term" value="P:chromosome segregation"/>
    <property type="evidence" value="ECO:0007669"/>
    <property type="project" value="TreeGrafter"/>
</dbReference>
<dbReference type="KEGG" id="pvp:105294898"/>
<keyword evidence="4 6" id="KW-0067">ATP-binding</keyword>
<keyword evidence="1" id="KW-0808">Transferase</keyword>
<evidence type="ECO:0000256" key="5">
    <source>
        <dbReference type="ARBA" id="ARBA00039067"/>
    </source>
</evidence>
<dbReference type="FunFam" id="3.30.200.20:FF:000204">
    <property type="entry name" value="Serine/threonine-protein kinase Nek7"/>
    <property type="match status" value="1"/>
</dbReference>
<name>A0A6P6CMM6_PTEVA</name>
<dbReference type="PROSITE" id="PS00107">
    <property type="entry name" value="PROTEIN_KINASE_ATP"/>
    <property type="match status" value="1"/>
</dbReference>
<dbReference type="Gene3D" id="1.10.510.10">
    <property type="entry name" value="Transferase(Phosphotransferase) domain 1"/>
    <property type="match status" value="2"/>
</dbReference>
<organism evidence="9 10">
    <name type="scientific">Pteropus vampyrus</name>
    <name type="common">Large flying fox</name>
    <dbReference type="NCBI Taxonomy" id="132908"/>
    <lineage>
        <taxon>Eukaryota</taxon>
        <taxon>Metazoa</taxon>
        <taxon>Chordata</taxon>
        <taxon>Craniata</taxon>
        <taxon>Vertebrata</taxon>
        <taxon>Euteleostomi</taxon>
        <taxon>Mammalia</taxon>
        <taxon>Eutheria</taxon>
        <taxon>Laurasiatheria</taxon>
        <taxon>Chiroptera</taxon>
        <taxon>Yinpterochiroptera</taxon>
        <taxon>Pteropodoidea</taxon>
        <taxon>Pteropodidae</taxon>
        <taxon>Pteropodinae</taxon>
        <taxon>Pteropus</taxon>
    </lineage>
</organism>
<dbReference type="GeneID" id="105294898"/>
<dbReference type="PANTHER" id="PTHR43289">
    <property type="entry name" value="MITOGEN-ACTIVATED PROTEIN KINASE KINASE KINASE 20-RELATED"/>
    <property type="match status" value="1"/>
</dbReference>
<dbReference type="GO" id="GO:0030071">
    <property type="term" value="P:regulation of mitotic metaphase/anaphase transition"/>
    <property type="evidence" value="ECO:0007669"/>
    <property type="project" value="TreeGrafter"/>
</dbReference>
<dbReference type="GO" id="GO:0043123">
    <property type="term" value="P:positive regulation of canonical NF-kappaB signal transduction"/>
    <property type="evidence" value="ECO:0007669"/>
    <property type="project" value="TreeGrafter"/>
</dbReference>
<dbReference type="FunFam" id="3.30.200.20:FF:000240">
    <property type="entry name" value="Serine/threonine-protein kinase Nek7"/>
    <property type="match status" value="1"/>
</dbReference>
<feature type="domain" description="Protein kinase" evidence="8">
    <location>
        <begin position="44"/>
        <end position="520"/>
    </location>
</feature>
<evidence type="ECO:0000313" key="9">
    <source>
        <dbReference type="Proteomes" id="UP000515202"/>
    </source>
</evidence>
<dbReference type="EC" id="2.7.11.34" evidence="5"/>
<dbReference type="InterPro" id="IPR011009">
    <property type="entry name" value="Kinase-like_dom_sf"/>
</dbReference>
<dbReference type="InterPro" id="IPR017441">
    <property type="entry name" value="Protein_kinase_ATP_BS"/>
</dbReference>
<keyword evidence="3 10" id="KW-0418">Kinase</keyword>
<dbReference type="Gene3D" id="3.30.200.20">
    <property type="entry name" value="Phosphorylase Kinase, domain 1"/>
    <property type="match status" value="1"/>
</dbReference>